<comment type="subunit">
    <text evidence="3">Homodimer.</text>
</comment>
<dbReference type="NCBIfam" id="NF006719">
    <property type="entry name" value="PRK09257.1"/>
    <property type="match status" value="1"/>
</dbReference>
<dbReference type="CDD" id="cd00609">
    <property type="entry name" value="AAT_like"/>
    <property type="match status" value="1"/>
</dbReference>
<keyword evidence="10" id="KW-1185">Reference proteome</keyword>
<dbReference type="GO" id="GO:0008483">
    <property type="term" value="F:transaminase activity"/>
    <property type="evidence" value="ECO:0007669"/>
    <property type="project" value="UniProtKB-KW"/>
</dbReference>
<protein>
    <recommendedName>
        <fullName evidence="7">Aminotransferase</fullName>
        <ecNumber evidence="7">2.6.1.-</ecNumber>
    </recommendedName>
</protein>
<evidence type="ECO:0000256" key="7">
    <source>
        <dbReference type="RuleBase" id="RU000481"/>
    </source>
</evidence>
<evidence type="ECO:0000259" key="8">
    <source>
        <dbReference type="Pfam" id="PF00155"/>
    </source>
</evidence>
<dbReference type="Proteomes" id="UP001576726">
    <property type="component" value="Unassembled WGS sequence"/>
</dbReference>
<name>A0ABV4VWK5_9GAMM</name>
<keyword evidence="5 7" id="KW-0808">Transferase</keyword>
<dbReference type="SUPFAM" id="SSF53383">
    <property type="entry name" value="PLP-dependent transferases"/>
    <property type="match status" value="1"/>
</dbReference>
<evidence type="ECO:0000256" key="6">
    <source>
        <dbReference type="ARBA" id="ARBA00022898"/>
    </source>
</evidence>
<dbReference type="InterPro" id="IPR004839">
    <property type="entry name" value="Aminotransferase_I/II_large"/>
</dbReference>
<dbReference type="PRINTS" id="PR00799">
    <property type="entry name" value="TRANSAMINASE"/>
</dbReference>
<dbReference type="InterPro" id="IPR000796">
    <property type="entry name" value="Asp_trans"/>
</dbReference>
<dbReference type="InterPro" id="IPR004838">
    <property type="entry name" value="NHTrfase_class1_PyrdxlP-BS"/>
</dbReference>
<dbReference type="InterPro" id="IPR015422">
    <property type="entry name" value="PyrdxlP-dep_Trfase_small"/>
</dbReference>
<dbReference type="Gene3D" id="3.40.640.10">
    <property type="entry name" value="Type I PLP-dependent aspartate aminotransferase-like (Major domain)"/>
    <property type="match status" value="1"/>
</dbReference>
<evidence type="ECO:0000256" key="2">
    <source>
        <dbReference type="ARBA" id="ARBA00007441"/>
    </source>
</evidence>
<dbReference type="InterPro" id="IPR015421">
    <property type="entry name" value="PyrdxlP-dep_Trfase_major"/>
</dbReference>
<dbReference type="EC" id="2.6.1.-" evidence="7"/>
<dbReference type="Gene3D" id="3.90.1150.10">
    <property type="entry name" value="Aspartate Aminotransferase, domain 1"/>
    <property type="match status" value="1"/>
</dbReference>
<evidence type="ECO:0000256" key="4">
    <source>
        <dbReference type="ARBA" id="ARBA00022576"/>
    </source>
</evidence>
<evidence type="ECO:0000256" key="5">
    <source>
        <dbReference type="ARBA" id="ARBA00022679"/>
    </source>
</evidence>
<evidence type="ECO:0000256" key="1">
    <source>
        <dbReference type="ARBA" id="ARBA00001933"/>
    </source>
</evidence>
<evidence type="ECO:0000313" key="9">
    <source>
        <dbReference type="EMBL" id="MFB2653554.1"/>
    </source>
</evidence>
<proteinExistence type="inferred from homology"/>
<gene>
    <name evidence="9" type="ORF">ACE02L_12510</name>
</gene>
<feature type="domain" description="Aminotransferase class I/classII large" evidence="8">
    <location>
        <begin position="27"/>
        <end position="392"/>
    </location>
</feature>
<comment type="caution">
    <text evidence="9">The sequence shown here is derived from an EMBL/GenBank/DDBJ whole genome shotgun (WGS) entry which is preliminary data.</text>
</comment>
<dbReference type="PROSITE" id="PS00105">
    <property type="entry name" value="AA_TRANSFER_CLASS_1"/>
    <property type="match status" value="1"/>
</dbReference>
<dbReference type="PANTHER" id="PTHR11879:SF22">
    <property type="entry name" value="ASPARTATE AMINOTRANSFERASE, MITOCHONDRIAL"/>
    <property type="match status" value="1"/>
</dbReference>
<keyword evidence="6" id="KW-0663">Pyridoxal phosphate</keyword>
<accession>A0ABV4VWK5</accession>
<keyword evidence="4 7" id="KW-0032">Aminotransferase</keyword>
<comment type="similarity">
    <text evidence="2 7">Belongs to the class-I pyridoxal-phosphate-dependent aminotransferase family.</text>
</comment>
<organism evidence="9 10">
    <name type="scientific">Shewanella seohaensis</name>
    <dbReference type="NCBI Taxonomy" id="755175"/>
    <lineage>
        <taxon>Bacteria</taxon>
        <taxon>Pseudomonadati</taxon>
        <taxon>Pseudomonadota</taxon>
        <taxon>Gammaproteobacteria</taxon>
        <taxon>Alteromonadales</taxon>
        <taxon>Shewanellaceae</taxon>
        <taxon>Shewanella</taxon>
    </lineage>
</organism>
<comment type="cofactor">
    <cofactor evidence="1 7">
        <name>pyridoxal 5'-phosphate</name>
        <dbReference type="ChEBI" id="CHEBI:597326"/>
    </cofactor>
</comment>
<evidence type="ECO:0000313" key="10">
    <source>
        <dbReference type="Proteomes" id="UP001576726"/>
    </source>
</evidence>
<dbReference type="Pfam" id="PF00155">
    <property type="entry name" value="Aminotran_1_2"/>
    <property type="match status" value="1"/>
</dbReference>
<dbReference type="PANTHER" id="PTHR11879">
    <property type="entry name" value="ASPARTATE AMINOTRANSFERASE"/>
    <property type="match status" value="1"/>
</dbReference>
<dbReference type="EMBL" id="JBHFGJ010000005">
    <property type="protein sequence ID" value="MFB2653554.1"/>
    <property type="molecule type" value="Genomic_DNA"/>
</dbReference>
<reference evidence="9 10" key="1">
    <citation type="submission" date="2024-09" db="EMBL/GenBank/DDBJ databases">
        <authorList>
            <person name="Zhang Y."/>
        </authorList>
    </citation>
    <scope>NUCLEOTIDE SEQUENCE [LARGE SCALE GENOMIC DNA]</scope>
    <source>
        <strain evidence="9 10">SH314</strain>
    </source>
</reference>
<dbReference type="RefSeq" id="WP_374919385.1">
    <property type="nucleotide sequence ID" value="NZ_JBHFGJ010000005.1"/>
</dbReference>
<evidence type="ECO:0000256" key="3">
    <source>
        <dbReference type="ARBA" id="ARBA00011738"/>
    </source>
</evidence>
<dbReference type="InterPro" id="IPR015424">
    <property type="entry name" value="PyrdxlP-dep_Trfase"/>
</dbReference>
<sequence length="396" mass="43361">MFNSLVAMPADPILGLLTQYREDSHPQKVDLGVGVYKDPAGNTPILNCVKKAEKFRLDTETTKVYIGPTGSPQFNTLITELAFGSDHSAIIANRIRTVSTPGGTGALRVAGDFIKRCNPNAVLWVSDPTWANHIGLFEAAGLTVKTYPYYDYDTKSLKFDEMLSALAQIGPNDVVLFHACCHNPSGMDLTTEQWDKVVALTKEQGFTPLIDMAYQGFGDGVDIDAYGVRKMAAAVDNMILCSSCSKNFGLYRERIGSCSVVAKDANTANIAQSVLLYVVRCLYSMPPAHGAAIVETILGSAELKQEWLDELKVMRDRINGNRAILVEKLKTNGVDRDFSFIARQKGMFSFLGVNPEQVARLQKEFSIYMVGSSRISIAGISEDNVDYLAKSIAKVL</sequence>